<organism evidence="2 3">
    <name type="scientific">Trema orientale</name>
    <name type="common">Charcoal tree</name>
    <name type="synonym">Celtis orientalis</name>
    <dbReference type="NCBI Taxonomy" id="63057"/>
    <lineage>
        <taxon>Eukaryota</taxon>
        <taxon>Viridiplantae</taxon>
        <taxon>Streptophyta</taxon>
        <taxon>Embryophyta</taxon>
        <taxon>Tracheophyta</taxon>
        <taxon>Spermatophyta</taxon>
        <taxon>Magnoliopsida</taxon>
        <taxon>eudicotyledons</taxon>
        <taxon>Gunneridae</taxon>
        <taxon>Pentapetalae</taxon>
        <taxon>rosids</taxon>
        <taxon>fabids</taxon>
        <taxon>Rosales</taxon>
        <taxon>Cannabaceae</taxon>
        <taxon>Trema</taxon>
    </lineage>
</organism>
<feature type="compositionally biased region" description="Acidic residues" evidence="1">
    <location>
        <begin position="238"/>
        <end position="277"/>
    </location>
</feature>
<dbReference type="Proteomes" id="UP000237000">
    <property type="component" value="Unassembled WGS sequence"/>
</dbReference>
<keyword evidence="3" id="KW-1185">Reference proteome</keyword>
<dbReference type="EMBL" id="JXTC01000007">
    <property type="protein sequence ID" value="POO01664.1"/>
    <property type="molecule type" value="Genomic_DNA"/>
</dbReference>
<accession>A0A2P5FV39</accession>
<name>A0A2P5FV39_TREOI</name>
<reference evidence="3" key="1">
    <citation type="submission" date="2016-06" db="EMBL/GenBank/DDBJ databases">
        <title>Parallel loss of symbiosis genes in relatives of nitrogen-fixing non-legume Parasponia.</title>
        <authorList>
            <person name="Van Velzen R."/>
            <person name="Holmer R."/>
            <person name="Bu F."/>
            <person name="Rutten L."/>
            <person name="Van Zeijl A."/>
            <person name="Liu W."/>
            <person name="Santuari L."/>
            <person name="Cao Q."/>
            <person name="Sharma T."/>
            <person name="Shen D."/>
            <person name="Roswanjaya Y."/>
            <person name="Wardhani T."/>
            <person name="Kalhor M.S."/>
            <person name="Jansen J."/>
            <person name="Van den Hoogen J."/>
            <person name="Gungor B."/>
            <person name="Hartog M."/>
            <person name="Hontelez J."/>
            <person name="Verver J."/>
            <person name="Yang W.-C."/>
            <person name="Schijlen E."/>
            <person name="Repin R."/>
            <person name="Schilthuizen M."/>
            <person name="Schranz E."/>
            <person name="Heidstra R."/>
            <person name="Miyata K."/>
            <person name="Fedorova E."/>
            <person name="Kohlen W."/>
            <person name="Bisseling T."/>
            <person name="Smit S."/>
            <person name="Geurts R."/>
        </authorList>
    </citation>
    <scope>NUCLEOTIDE SEQUENCE [LARGE SCALE GENOMIC DNA]</scope>
    <source>
        <strain evidence="3">cv. RG33-2</strain>
    </source>
</reference>
<evidence type="ECO:0000256" key="1">
    <source>
        <dbReference type="SAM" id="MobiDB-lite"/>
    </source>
</evidence>
<evidence type="ECO:0000313" key="3">
    <source>
        <dbReference type="Proteomes" id="UP000237000"/>
    </source>
</evidence>
<dbReference type="AlphaFoldDB" id="A0A2P5FV39"/>
<protein>
    <submittedName>
        <fullName evidence="2">Uncharacterized protein</fullName>
    </submittedName>
</protein>
<feature type="region of interest" description="Disordered" evidence="1">
    <location>
        <begin position="238"/>
        <end position="294"/>
    </location>
</feature>
<proteinExistence type="predicted"/>
<sequence length="294" mass="33993">MFDNLGAIFSISPYVVVNEEGKVNCRNCDYEIGHTVPLDYIGPNDDYMIIDCLNIYFLGDDRAYFCFEVEPPLPLHDLRFYFLHVVDSESENDEVNIGEDDDIEPAEETVELEENAFYCCGCGFNKVADWIDFKMKNFDNLGLLFWLNTELELLVEPESREYRRMVVCLCDNEIGYLLEDPYVGPNGEYIILRGFLIYIFDAVLRLFLWKNGQRHYWYEEEVQPPLPLHDLNSYFTNVEEEPESDEETTDESEEEEEASTDLGSEEDERTDGSEEEASNNSSGTDSGDEEEQGS</sequence>
<comment type="caution">
    <text evidence="2">The sequence shown here is derived from an EMBL/GenBank/DDBJ whole genome shotgun (WGS) entry which is preliminary data.</text>
</comment>
<dbReference type="InParanoid" id="A0A2P5FV39"/>
<evidence type="ECO:0000313" key="2">
    <source>
        <dbReference type="EMBL" id="POO01664.1"/>
    </source>
</evidence>
<gene>
    <name evidence="2" type="ORF">TorRG33x02_024410</name>
</gene>